<dbReference type="InterPro" id="IPR015648">
    <property type="entry name" value="Transcrpt_fac_DP"/>
</dbReference>
<dbReference type="InterPro" id="IPR003316">
    <property type="entry name" value="E2F_WHTH_DNA-bd_dom"/>
</dbReference>
<feature type="compositionally biased region" description="Basic and acidic residues" evidence="2">
    <location>
        <begin position="276"/>
        <end position="288"/>
    </location>
</feature>
<keyword evidence="1" id="KW-0539">Nucleus</keyword>
<accession>A0A5J4Z477</accession>
<comment type="similarity">
    <text evidence="1">Belongs to the E2F/DP family.</text>
</comment>
<keyword evidence="1" id="KW-0804">Transcription</keyword>
<name>A0A5J4Z477_PORPP</name>
<keyword evidence="1" id="KW-0805">Transcription regulation</keyword>
<dbReference type="GO" id="GO:0005667">
    <property type="term" value="C:transcription regulator complex"/>
    <property type="evidence" value="ECO:0007669"/>
    <property type="project" value="InterPro"/>
</dbReference>
<dbReference type="PANTHER" id="PTHR12548">
    <property type="entry name" value="TRANSCRIPTION FACTOR DP"/>
    <property type="match status" value="1"/>
</dbReference>
<dbReference type="SUPFAM" id="SSF46785">
    <property type="entry name" value="Winged helix' DNA-binding domain"/>
    <property type="match status" value="1"/>
</dbReference>
<proteinExistence type="inferred from homology"/>
<organism evidence="4 5">
    <name type="scientific">Porphyridium purpureum</name>
    <name type="common">Red alga</name>
    <name type="synonym">Porphyridium cruentum</name>
    <dbReference type="NCBI Taxonomy" id="35688"/>
    <lineage>
        <taxon>Eukaryota</taxon>
        <taxon>Rhodophyta</taxon>
        <taxon>Bangiophyceae</taxon>
        <taxon>Porphyridiales</taxon>
        <taxon>Porphyridiaceae</taxon>
        <taxon>Porphyridium</taxon>
    </lineage>
</organism>
<dbReference type="Pfam" id="PF02319">
    <property type="entry name" value="WHD_E2F_TDP"/>
    <property type="match status" value="1"/>
</dbReference>
<dbReference type="GO" id="GO:0000981">
    <property type="term" value="F:DNA-binding transcription factor activity, RNA polymerase II-specific"/>
    <property type="evidence" value="ECO:0007669"/>
    <property type="project" value="TreeGrafter"/>
</dbReference>
<dbReference type="GO" id="GO:0051726">
    <property type="term" value="P:regulation of cell cycle"/>
    <property type="evidence" value="ECO:0007669"/>
    <property type="project" value="InterPro"/>
</dbReference>
<gene>
    <name evidence="4" type="ORF">FVE85_5710</name>
</gene>
<dbReference type="AlphaFoldDB" id="A0A5J4Z477"/>
<dbReference type="PANTHER" id="PTHR12548:SF9">
    <property type="entry name" value="TRANSCRIPTION FACTOR DP"/>
    <property type="match status" value="1"/>
</dbReference>
<dbReference type="GO" id="GO:0000977">
    <property type="term" value="F:RNA polymerase II transcription regulatory region sequence-specific DNA binding"/>
    <property type="evidence" value="ECO:0007669"/>
    <property type="project" value="TreeGrafter"/>
</dbReference>
<evidence type="ECO:0000259" key="3">
    <source>
        <dbReference type="SMART" id="SM01372"/>
    </source>
</evidence>
<feature type="region of interest" description="Disordered" evidence="2">
    <location>
        <begin position="276"/>
        <end position="316"/>
    </location>
</feature>
<evidence type="ECO:0000313" key="4">
    <source>
        <dbReference type="EMBL" id="KAA8498125.1"/>
    </source>
</evidence>
<dbReference type="EMBL" id="VRMN01000001">
    <property type="protein sequence ID" value="KAA8498125.1"/>
    <property type="molecule type" value="Genomic_DNA"/>
</dbReference>
<dbReference type="SMART" id="SM01372">
    <property type="entry name" value="E2F_TDP"/>
    <property type="match status" value="1"/>
</dbReference>
<sequence>MQGVRVAALSDAERNRWMELACMASMDSCDLTVRSPRMGIGNAGGGSSSGGGGGGAGGMGGSVRSMFLNDDDDFTFGSTGLVVDEAGYAAVMPYGRPLDGGDGGSRSSNQELLIGGNHELELELDLELEPEMDDDTLSCRSSRDGSRSSISSSSSSSSSSKAAQDEYGTPLSPECVHTLGTDSDDDVRSVSQNSADAELVCEARPVKRIKKGTRRAGRLSKRELDKEGLATGADAKIERTGLRSLSRSLCERVAEAGIVTRHQIAMHIAKYLHQAKENRARGDKRQEPSNESQPGQSPCASGMAAEAATESAEPTMDKSIKRRVYDFVNVLITCGVVEETQNHELRWIGPQALERLNLSFLTETDAPCLAERRASSVSPFSASPIKSRGGPAPSPCLTVQPCGSTRSRIIAELQLERNRRLASIRAKQAQLDALKRRRKIMDNLMLSHHESVVGHLQQQSPESRGSRLEMSPRQCACARTGTTKHSAAAAAPNQVWHGPVTVLGVSCDTTLHFESSRTRDTLTIRVDQPDFDLIPEPSLVIRPMPREWLPE</sequence>
<feature type="region of interest" description="Disordered" evidence="2">
    <location>
        <begin position="134"/>
        <end position="195"/>
    </location>
</feature>
<feature type="compositionally biased region" description="Low complexity" evidence="2">
    <location>
        <begin position="147"/>
        <end position="160"/>
    </location>
</feature>
<feature type="domain" description="E2F/DP family winged-helix DNA-binding" evidence="3">
    <location>
        <begin position="237"/>
        <end position="349"/>
    </location>
</feature>
<comment type="subcellular location">
    <subcellularLocation>
        <location evidence="1">Nucleus</location>
    </subcellularLocation>
</comment>
<feature type="compositionally biased region" description="Polar residues" evidence="2">
    <location>
        <begin position="289"/>
        <end position="299"/>
    </location>
</feature>
<dbReference type="Proteomes" id="UP000324585">
    <property type="component" value="Unassembled WGS sequence"/>
</dbReference>
<dbReference type="InterPro" id="IPR036390">
    <property type="entry name" value="WH_DNA-bd_sf"/>
</dbReference>
<keyword evidence="1" id="KW-0238">DNA-binding</keyword>
<keyword evidence="5" id="KW-1185">Reference proteome</keyword>
<evidence type="ECO:0000313" key="5">
    <source>
        <dbReference type="Proteomes" id="UP000324585"/>
    </source>
</evidence>
<reference evidence="5" key="1">
    <citation type="journal article" date="2019" name="Nat. Commun.">
        <title>Expansion of phycobilisome linker gene families in mesophilic red algae.</title>
        <authorList>
            <person name="Lee J."/>
            <person name="Kim D."/>
            <person name="Bhattacharya D."/>
            <person name="Yoon H.S."/>
        </authorList>
    </citation>
    <scope>NUCLEOTIDE SEQUENCE [LARGE SCALE GENOMIC DNA]</scope>
    <source>
        <strain evidence="5">CCMP 1328</strain>
    </source>
</reference>
<comment type="caution">
    <text evidence="4">The sequence shown here is derived from an EMBL/GenBank/DDBJ whole genome shotgun (WGS) entry which is preliminary data.</text>
</comment>
<evidence type="ECO:0000256" key="1">
    <source>
        <dbReference type="RuleBase" id="RU003796"/>
    </source>
</evidence>
<evidence type="ECO:0000256" key="2">
    <source>
        <dbReference type="SAM" id="MobiDB-lite"/>
    </source>
</evidence>
<protein>
    <recommendedName>
        <fullName evidence="3">E2F/DP family winged-helix DNA-binding domain-containing protein</fullName>
    </recommendedName>
</protein>
<feature type="compositionally biased region" description="Low complexity" evidence="2">
    <location>
        <begin position="300"/>
        <end position="314"/>
    </location>
</feature>
<dbReference type="InterPro" id="IPR036388">
    <property type="entry name" value="WH-like_DNA-bd_sf"/>
</dbReference>
<dbReference type="Gene3D" id="1.10.10.10">
    <property type="entry name" value="Winged helix-like DNA-binding domain superfamily/Winged helix DNA-binding domain"/>
    <property type="match status" value="1"/>
</dbReference>
<dbReference type="GO" id="GO:0005634">
    <property type="term" value="C:nucleus"/>
    <property type="evidence" value="ECO:0007669"/>
    <property type="project" value="UniProtKB-SubCell"/>
</dbReference>